<dbReference type="InterPro" id="IPR002125">
    <property type="entry name" value="CMP_dCMP_dom"/>
</dbReference>
<dbReference type="EC" id="3.5.4.26" evidence="14"/>
<dbReference type="SUPFAM" id="SSF53927">
    <property type="entry name" value="Cytidine deaminase-like"/>
    <property type="match status" value="1"/>
</dbReference>
<comment type="caution">
    <text evidence="16">The sequence shown here is derived from an EMBL/GenBank/DDBJ whole genome shotgun (WGS) entry which is preliminary data.</text>
</comment>
<dbReference type="InterPro" id="IPR002734">
    <property type="entry name" value="RibDG_C"/>
</dbReference>
<comment type="cofactor">
    <cofactor evidence="14">
        <name>Zn(2+)</name>
        <dbReference type="ChEBI" id="CHEBI:29105"/>
    </cofactor>
    <text evidence="14">Binds 1 zinc ion.</text>
</comment>
<evidence type="ECO:0000256" key="7">
    <source>
        <dbReference type="ARBA" id="ARBA00022723"/>
    </source>
</evidence>
<comment type="similarity">
    <text evidence="5 14">In the C-terminal section; belongs to the HTP reductase family.</text>
</comment>
<comment type="pathway">
    <text evidence="2 14">Cofactor biosynthesis; riboflavin biosynthesis; 5-amino-6-(D-ribitylamino)uracil from GTP: step 2/4.</text>
</comment>
<dbReference type="Pfam" id="PF00383">
    <property type="entry name" value="dCMP_cyt_deam_1"/>
    <property type="match status" value="1"/>
</dbReference>
<evidence type="ECO:0000256" key="6">
    <source>
        <dbReference type="ARBA" id="ARBA00022619"/>
    </source>
</evidence>
<dbReference type="PIRSF" id="PIRSF006769">
    <property type="entry name" value="RibD"/>
    <property type="match status" value="1"/>
</dbReference>
<dbReference type="Proteomes" id="UP001260872">
    <property type="component" value="Unassembled WGS sequence"/>
</dbReference>
<dbReference type="Pfam" id="PF01872">
    <property type="entry name" value="RibD_C"/>
    <property type="match status" value="1"/>
</dbReference>
<proteinExistence type="inferred from homology"/>
<organism evidence="16 17">
    <name type="scientific">Nesterenkonia flava</name>
    <dbReference type="NCBI Taxonomy" id="469799"/>
    <lineage>
        <taxon>Bacteria</taxon>
        <taxon>Bacillati</taxon>
        <taxon>Actinomycetota</taxon>
        <taxon>Actinomycetes</taxon>
        <taxon>Micrococcales</taxon>
        <taxon>Micrococcaceae</taxon>
        <taxon>Nesterenkonia</taxon>
    </lineage>
</organism>
<comment type="catalytic activity">
    <reaction evidence="13 14">
        <text>2,5-diamino-6-hydroxy-4-(5-phosphoribosylamino)-pyrimidine + H2O + H(+) = 5-amino-6-(5-phospho-D-ribosylamino)uracil + NH4(+)</text>
        <dbReference type="Rhea" id="RHEA:21868"/>
        <dbReference type="ChEBI" id="CHEBI:15377"/>
        <dbReference type="ChEBI" id="CHEBI:15378"/>
        <dbReference type="ChEBI" id="CHEBI:28938"/>
        <dbReference type="ChEBI" id="CHEBI:58453"/>
        <dbReference type="ChEBI" id="CHEBI:58614"/>
        <dbReference type="EC" id="3.5.4.26"/>
    </reaction>
</comment>
<feature type="domain" description="CMP/dCMP-type deaminase" evidence="15">
    <location>
        <begin position="6"/>
        <end position="128"/>
    </location>
</feature>
<keyword evidence="11" id="KW-0511">Multifunctional enzyme</keyword>
<dbReference type="InterPro" id="IPR024072">
    <property type="entry name" value="DHFR-like_dom_sf"/>
</dbReference>
<dbReference type="PROSITE" id="PS51747">
    <property type="entry name" value="CYT_DCMP_DEAMINASES_2"/>
    <property type="match status" value="1"/>
</dbReference>
<gene>
    <name evidence="16" type="primary">ribD</name>
    <name evidence="16" type="ORF">RH857_11065</name>
</gene>
<dbReference type="Gene3D" id="3.40.140.10">
    <property type="entry name" value="Cytidine Deaminase, domain 2"/>
    <property type="match status" value="1"/>
</dbReference>
<keyword evidence="14 16" id="KW-0378">Hydrolase</keyword>
<dbReference type="GO" id="GO:0008835">
    <property type="term" value="F:diaminohydroxyphosphoribosylaminopyrimidine deaminase activity"/>
    <property type="evidence" value="ECO:0007669"/>
    <property type="project" value="UniProtKB-EC"/>
</dbReference>
<evidence type="ECO:0000256" key="3">
    <source>
        <dbReference type="ARBA" id="ARBA00004910"/>
    </source>
</evidence>
<name>A0ABU1FVG3_9MICC</name>
<protein>
    <recommendedName>
        <fullName evidence="14">Riboflavin biosynthesis protein RibD</fullName>
    </recommendedName>
    <domain>
        <recommendedName>
            <fullName evidence="14">Diaminohydroxyphosphoribosylaminopyrimidine deaminase</fullName>
            <shortName evidence="14">DRAP deaminase</shortName>
            <ecNumber evidence="14">3.5.4.26</ecNumber>
        </recommendedName>
        <alternativeName>
            <fullName evidence="14">Riboflavin-specific deaminase</fullName>
        </alternativeName>
    </domain>
    <domain>
        <recommendedName>
            <fullName evidence="14">5-amino-6-(5-phosphoribosylamino)uracil reductase</fullName>
            <ecNumber evidence="14">1.1.1.193</ecNumber>
        </recommendedName>
        <alternativeName>
            <fullName evidence="14">HTP reductase</fullName>
        </alternativeName>
    </domain>
</protein>
<evidence type="ECO:0000256" key="11">
    <source>
        <dbReference type="ARBA" id="ARBA00023268"/>
    </source>
</evidence>
<dbReference type="InterPro" id="IPR004794">
    <property type="entry name" value="Eubact_RibD"/>
</dbReference>
<dbReference type="NCBIfam" id="TIGR00326">
    <property type="entry name" value="eubact_ribD"/>
    <property type="match status" value="1"/>
</dbReference>
<evidence type="ECO:0000256" key="13">
    <source>
        <dbReference type="ARBA" id="ARBA00049886"/>
    </source>
</evidence>
<evidence type="ECO:0000256" key="12">
    <source>
        <dbReference type="ARBA" id="ARBA00049861"/>
    </source>
</evidence>
<dbReference type="PANTHER" id="PTHR38011">
    <property type="entry name" value="DIHYDROFOLATE REDUCTASE FAMILY PROTEIN (AFU_ORTHOLOGUE AFUA_8G06820)"/>
    <property type="match status" value="1"/>
</dbReference>
<dbReference type="SUPFAM" id="SSF53597">
    <property type="entry name" value="Dihydrofolate reductase-like"/>
    <property type="match status" value="1"/>
</dbReference>
<reference evidence="17" key="1">
    <citation type="submission" date="2023-07" db="EMBL/GenBank/DDBJ databases">
        <title>Description of three actinobacteria isolated from air of manufacturing shop in a pharmaceutical factory.</title>
        <authorList>
            <person name="Zhang D.-F."/>
        </authorList>
    </citation>
    <scope>NUCLEOTIDE SEQUENCE [LARGE SCALE GENOMIC DNA]</scope>
    <source>
        <strain evidence="17">CCTCC AB 207010</strain>
    </source>
</reference>
<accession>A0ABU1FVG3</accession>
<dbReference type="EC" id="1.1.1.193" evidence="14"/>
<comment type="function">
    <text evidence="1 14">Converts 2,5-diamino-6-(ribosylamino)-4(3h)-pyrimidinone 5'-phosphate into 5-amino-6-(ribosylamino)-2,4(1h,3h)-pyrimidinedione 5'-phosphate.</text>
</comment>
<dbReference type="Gene3D" id="3.40.430.10">
    <property type="entry name" value="Dihydrofolate Reductase, subunit A"/>
    <property type="match status" value="1"/>
</dbReference>
<dbReference type="RefSeq" id="WP_310538034.1">
    <property type="nucleotide sequence ID" value="NZ_BAAAOC010000079.1"/>
</dbReference>
<evidence type="ECO:0000256" key="1">
    <source>
        <dbReference type="ARBA" id="ARBA00002151"/>
    </source>
</evidence>
<sequence length="355" mass="37970">MPGADDAHHGLMRQALDAALQGHRGANPLVGAVLVDDNGAVLATGHHRGAGTYHAERDAIESARARGVTDFSATTLYTTLEPCRHEGRQPACTRQILEAGIGRVTCGAADPSANGGGAQLLREAGLDITTAVLEEECTRLNHRWNLAQIQHRPFVTVHLAQSLDARIAAADGTSQWITSAPSRQHTHRIRERVDAILVGTNTAVVDDPRLTARTEDGELAESQPLRCVMGLRDLPRGAKLTQDKPEGQGWMQLRTRDPLEALRTLAATRHNGYPVKHALVEGGQSVLSALFAADLVDEIFAYIAPLLLGEGRSTLGDIGVTTLDEALRFRLDPADGGPVTQMGPDVCLHLTPEGP</sequence>
<comment type="catalytic activity">
    <reaction evidence="12 14">
        <text>5-amino-6-(5-phospho-D-ribitylamino)uracil + NADP(+) = 5-amino-6-(5-phospho-D-ribosylamino)uracil + NADPH + H(+)</text>
        <dbReference type="Rhea" id="RHEA:17845"/>
        <dbReference type="ChEBI" id="CHEBI:15378"/>
        <dbReference type="ChEBI" id="CHEBI:57783"/>
        <dbReference type="ChEBI" id="CHEBI:58349"/>
        <dbReference type="ChEBI" id="CHEBI:58421"/>
        <dbReference type="ChEBI" id="CHEBI:58453"/>
        <dbReference type="EC" id="1.1.1.193"/>
    </reaction>
</comment>
<comment type="similarity">
    <text evidence="4 14">In the N-terminal section; belongs to the cytidine and deoxycytidylate deaminase family.</text>
</comment>
<evidence type="ECO:0000256" key="8">
    <source>
        <dbReference type="ARBA" id="ARBA00022833"/>
    </source>
</evidence>
<evidence type="ECO:0000256" key="4">
    <source>
        <dbReference type="ARBA" id="ARBA00005259"/>
    </source>
</evidence>
<dbReference type="InterPro" id="IPR016193">
    <property type="entry name" value="Cytidine_deaminase-like"/>
</dbReference>
<dbReference type="EMBL" id="JAVKGT010000032">
    <property type="protein sequence ID" value="MDR5712662.1"/>
    <property type="molecule type" value="Genomic_DNA"/>
</dbReference>
<dbReference type="InterPro" id="IPR050765">
    <property type="entry name" value="Riboflavin_Biosynth_HTPR"/>
</dbReference>
<evidence type="ECO:0000256" key="10">
    <source>
        <dbReference type="ARBA" id="ARBA00023002"/>
    </source>
</evidence>
<dbReference type="PANTHER" id="PTHR38011:SF7">
    <property type="entry name" value="2,5-DIAMINO-6-RIBOSYLAMINO-4(3H)-PYRIMIDINONE 5'-PHOSPHATE REDUCTASE"/>
    <property type="match status" value="1"/>
</dbReference>
<evidence type="ECO:0000256" key="5">
    <source>
        <dbReference type="ARBA" id="ARBA00007417"/>
    </source>
</evidence>
<keyword evidence="10 14" id="KW-0560">Oxidoreductase</keyword>
<dbReference type="GO" id="GO:0008703">
    <property type="term" value="F:5-amino-6-(5-phosphoribosylamino)uracil reductase activity"/>
    <property type="evidence" value="ECO:0007669"/>
    <property type="project" value="UniProtKB-EC"/>
</dbReference>
<evidence type="ECO:0000256" key="2">
    <source>
        <dbReference type="ARBA" id="ARBA00004882"/>
    </source>
</evidence>
<dbReference type="CDD" id="cd01284">
    <property type="entry name" value="Riboflavin_deaminase-reductase"/>
    <property type="match status" value="1"/>
</dbReference>
<evidence type="ECO:0000313" key="17">
    <source>
        <dbReference type="Proteomes" id="UP001260872"/>
    </source>
</evidence>
<keyword evidence="7 14" id="KW-0479">Metal-binding</keyword>
<dbReference type="InterPro" id="IPR016192">
    <property type="entry name" value="APOBEC/CMP_deaminase_Zn-bd"/>
</dbReference>
<evidence type="ECO:0000313" key="16">
    <source>
        <dbReference type="EMBL" id="MDR5712662.1"/>
    </source>
</evidence>
<keyword evidence="9 14" id="KW-0521">NADP</keyword>
<keyword evidence="17" id="KW-1185">Reference proteome</keyword>
<evidence type="ECO:0000259" key="15">
    <source>
        <dbReference type="PROSITE" id="PS51747"/>
    </source>
</evidence>
<evidence type="ECO:0000256" key="14">
    <source>
        <dbReference type="PIRNR" id="PIRNR006769"/>
    </source>
</evidence>
<dbReference type="PROSITE" id="PS00903">
    <property type="entry name" value="CYT_DCMP_DEAMINASES_1"/>
    <property type="match status" value="1"/>
</dbReference>
<evidence type="ECO:0000256" key="9">
    <source>
        <dbReference type="ARBA" id="ARBA00022857"/>
    </source>
</evidence>
<keyword evidence="6 14" id="KW-0686">Riboflavin biosynthesis</keyword>
<comment type="pathway">
    <text evidence="3 14">Cofactor biosynthesis; riboflavin biosynthesis; 5-amino-6-(D-ribitylamino)uracil from GTP: step 3/4.</text>
</comment>
<keyword evidence="8 14" id="KW-0862">Zinc</keyword>